<sequence>PTTVIPTSTSKPTAAIPTSTSKPTAAIPTSTSKPTAAIPTSTSKPTAAIPTSTSKPTTATPMATTKSGITAIPSSSPAVIKQQSESKIKKGQSPAICRTDLSPVITKGTKGQCIPKAEKQITVPTIAEATSVNSGQGGNKAEKVHSFSRKRHQPPNSTTPRKDTSQQSPHDEMSAHTSNTEPDDQQTDTWTSPAPSSTSSTNMTWSQTVALKPLNQTGSWTSSTTTTTSSPSQLPSPSSNSGWNQPTELKADLVDSWNTLPSSLPWNQTADASAVPPSMPVDMTPGEPGHTVANSPPEEVAWATPLLQQPSNTGWGNPDSSHFRQHEAKLPPTKTTTTSSTMTAPSSGKKERWSSDWLAKAKATALNDTTQSLETSSGSGIEVNDQAGKEDQQGPQLVNVSLKDILANSQEIHTTNGLHSNNSDFMQPMTTSISHNNAFNNNRPDLATITPPPALGGMPTIGATTLQPGATAEISQLSQLNQDSLINVIHSLRIENQQLQQSMVSMQQALTMTMTLAKEREEQTLQLFNTRKQSEMEEARVYILALEEQINDLRSQVRIQNAAPPTTNAFVNQDLFASYRQEIHTDDPTQQQQFRNNPGHYPRRQGKKPYWQNRTVVKCSNCGQSDHTSGECKVETELPNVMVVSQHEFQVENRNSNAMVVSQHEF</sequence>
<feature type="region of interest" description="Disordered" evidence="2">
    <location>
        <begin position="586"/>
        <end position="608"/>
    </location>
</feature>
<feature type="compositionally biased region" description="Polar residues" evidence="2">
    <location>
        <begin position="256"/>
        <end position="271"/>
    </location>
</feature>
<feature type="region of interest" description="Disordered" evidence="2">
    <location>
        <begin position="368"/>
        <end position="391"/>
    </location>
</feature>
<accession>A0A163IR02</accession>
<keyword evidence="4" id="KW-1185">Reference proteome</keyword>
<gene>
    <name evidence="3" type="primary">ABSGL_00135.1 scaffold 320</name>
</gene>
<evidence type="ECO:0000313" key="4">
    <source>
        <dbReference type="Proteomes" id="UP000078561"/>
    </source>
</evidence>
<feature type="compositionally biased region" description="Polar residues" evidence="2">
    <location>
        <begin position="368"/>
        <end position="379"/>
    </location>
</feature>
<feature type="compositionally biased region" description="Polar residues" evidence="2">
    <location>
        <begin position="1"/>
        <end position="44"/>
    </location>
</feature>
<feature type="coiled-coil region" evidence="1">
    <location>
        <begin position="536"/>
        <end position="563"/>
    </location>
</feature>
<proteinExistence type="predicted"/>
<evidence type="ECO:0000313" key="3">
    <source>
        <dbReference type="EMBL" id="SAL94843.1"/>
    </source>
</evidence>
<feature type="compositionally biased region" description="Low complexity" evidence="2">
    <location>
        <begin position="217"/>
        <end position="241"/>
    </location>
</feature>
<dbReference type="EMBL" id="LT550023">
    <property type="protein sequence ID" value="SAL94843.1"/>
    <property type="molecule type" value="Genomic_DNA"/>
</dbReference>
<feature type="compositionally biased region" description="Basic and acidic residues" evidence="2">
    <location>
        <begin position="160"/>
        <end position="174"/>
    </location>
</feature>
<organism evidence="3">
    <name type="scientific">Absidia glauca</name>
    <name type="common">Pin mould</name>
    <dbReference type="NCBI Taxonomy" id="4829"/>
    <lineage>
        <taxon>Eukaryota</taxon>
        <taxon>Fungi</taxon>
        <taxon>Fungi incertae sedis</taxon>
        <taxon>Mucoromycota</taxon>
        <taxon>Mucoromycotina</taxon>
        <taxon>Mucoromycetes</taxon>
        <taxon>Mucorales</taxon>
        <taxon>Cunninghamellaceae</taxon>
        <taxon>Absidia</taxon>
    </lineage>
</organism>
<feature type="non-terminal residue" evidence="3">
    <location>
        <position position="1"/>
    </location>
</feature>
<feature type="compositionally biased region" description="Polar residues" evidence="2">
    <location>
        <begin position="72"/>
        <end position="85"/>
    </location>
</feature>
<evidence type="ECO:0000256" key="1">
    <source>
        <dbReference type="SAM" id="Coils"/>
    </source>
</evidence>
<reference evidence="3" key="1">
    <citation type="submission" date="2016-04" db="EMBL/GenBank/DDBJ databases">
        <authorList>
            <person name="Evans L.H."/>
            <person name="Alamgir A."/>
            <person name="Owens N."/>
            <person name="Weber N.D."/>
            <person name="Virtaneva K."/>
            <person name="Barbian K."/>
            <person name="Babar A."/>
            <person name="Rosenke K."/>
        </authorList>
    </citation>
    <scope>NUCLEOTIDE SEQUENCE [LARGE SCALE GENOMIC DNA]</scope>
    <source>
        <strain evidence="3">CBS 101.48</strain>
    </source>
</reference>
<feature type="compositionally biased region" description="Low complexity" evidence="2">
    <location>
        <begin position="187"/>
        <end position="201"/>
    </location>
</feature>
<dbReference type="InParanoid" id="A0A163IR02"/>
<name>A0A163IR02_ABSGL</name>
<feature type="compositionally biased region" description="Low complexity" evidence="2">
    <location>
        <begin position="331"/>
        <end position="347"/>
    </location>
</feature>
<dbReference type="OrthoDB" id="2148641at2759"/>
<feature type="compositionally biased region" description="Low complexity" evidence="2">
    <location>
        <begin position="45"/>
        <end position="67"/>
    </location>
</feature>
<evidence type="ECO:0000256" key="2">
    <source>
        <dbReference type="SAM" id="MobiDB-lite"/>
    </source>
</evidence>
<dbReference type="Proteomes" id="UP000078561">
    <property type="component" value="Unassembled WGS sequence"/>
</dbReference>
<keyword evidence="1" id="KW-0175">Coiled coil</keyword>
<feature type="region of interest" description="Disordered" evidence="2">
    <location>
        <begin position="122"/>
        <end position="296"/>
    </location>
</feature>
<protein>
    <submittedName>
        <fullName evidence="3">Uncharacterized protein</fullName>
    </submittedName>
</protein>
<dbReference type="AlphaFoldDB" id="A0A163IR02"/>
<dbReference type="STRING" id="4829.A0A163IR02"/>
<feature type="compositionally biased region" description="Polar residues" evidence="2">
    <location>
        <begin position="308"/>
        <end position="320"/>
    </location>
</feature>
<feature type="region of interest" description="Disordered" evidence="2">
    <location>
        <begin position="1"/>
        <end position="94"/>
    </location>
</feature>
<feature type="region of interest" description="Disordered" evidence="2">
    <location>
        <begin position="308"/>
        <end position="354"/>
    </location>
</feature>